<dbReference type="Gene3D" id="2.40.30.30">
    <property type="entry name" value="Riboflavin kinase-like"/>
    <property type="match status" value="1"/>
</dbReference>
<protein>
    <recommendedName>
        <fullName evidence="5">Riboflavin kinase</fullName>
        <ecNumber evidence="4">2.7.1.26</ecNumber>
    </recommendedName>
    <alternativeName>
        <fullName evidence="12">Flavin mononucleotide kinase 1</fullName>
    </alternativeName>
</protein>
<dbReference type="SUPFAM" id="SSF82114">
    <property type="entry name" value="Riboflavin kinase-like"/>
    <property type="match status" value="1"/>
</dbReference>
<keyword evidence="6" id="KW-0285">Flavoprotein</keyword>
<proteinExistence type="inferred from homology"/>
<dbReference type="OrthoDB" id="276388at2759"/>
<evidence type="ECO:0000256" key="8">
    <source>
        <dbReference type="ARBA" id="ARBA00022679"/>
    </source>
</evidence>
<name>A0A2S4KMJ1_9HYPO</name>
<evidence type="ECO:0000256" key="7">
    <source>
        <dbReference type="ARBA" id="ARBA00022643"/>
    </source>
</evidence>
<evidence type="ECO:0000313" key="17">
    <source>
        <dbReference type="Proteomes" id="UP000237481"/>
    </source>
</evidence>
<keyword evidence="17" id="KW-1185">Reference proteome</keyword>
<evidence type="ECO:0000256" key="13">
    <source>
        <dbReference type="ARBA" id="ARBA00047880"/>
    </source>
</evidence>
<evidence type="ECO:0000256" key="10">
    <source>
        <dbReference type="ARBA" id="ARBA00022777"/>
    </source>
</evidence>
<keyword evidence="7" id="KW-0288">FMN</keyword>
<comment type="similarity">
    <text evidence="3">Belongs to the flavokinase family.</text>
</comment>
<comment type="pathway">
    <text evidence="2">Cofactor biosynthesis; FMN biosynthesis; FMN from riboflavin (ATP route): step 1/1.</text>
</comment>
<evidence type="ECO:0000259" key="15">
    <source>
        <dbReference type="SMART" id="SM00904"/>
    </source>
</evidence>
<evidence type="ECO:0000256" key="6">
    <source>
        <dbReference type="ARBA" id="ARBA00022630"/>
    </source>
</evidence>
<dbReference type="EMBL" id="PKSG01001047">
    <property type="protein sequence ID" value="POR31412.1"/>
    <property type="molecule type" value="Genomic_DNA"/>
</dbReference>
<dbReference type="GO" id="GO:0009231">
    <property type="term" value="P:riboflavin biosynthetic process"/>
    <property type="evidence" value="ECO:0007669"/>
    <property type="project" value="InterPro"/>
</dbReference>
<evidence type="ECO:0000256" key="4">
    <source>
        <dbReference type="ARBA" id="ARBA00012105"/>
    </source>
</evidence>
<keyword evidence="8" id="KW-0808">Transferase</keyword>
<evidence type="ECO:0000256" key="9">
    <source>
        <dbReference type="ARBA" id="ARBA00022741"/>
    </source>
</evidence>
<evidence type="ECO:0000256" key="1">
    <source>
        <dbReference type="ARBA" id="ARBA00003572"/>
    </source>
</evidence>
<dbReference type="Pfam" id="PF01687">
    <property type="entry name" value="Flavokinase"/>
    <property type="match status" value="1"/>
</dbReference>
<dbReference type="InterPro" id="IPR023465">
    <property type="entry name" value="Riboflavin_kinase_dom_sf"/>
</dbReference>
<dbReference type="Proteomes" id="UP000237481">
    <property type="component" value="Unassembled WGS sequence"/>
</dbReference>
<organism evidence="16 17">
    <name type="scientific">Tolypocladium paradoxum</name>
    <dbReference type="NCBI Taxonomy" id="94208"/>
    <lineage>
        <taxon>Eukaryota</taxon>
        <taxon>Fungi</taxon>
        <taxon>Dikarya</taxon>
        <taxon>Ascomycota</taxon>
        <taxon>Pezizomycotina</taxon>
        <taxon>Sordariomycetes</taxon>
        <taxon>Hypocreomycetidae</taxon>
        <taxon>Hypocreales</taxon>
        <taxon>Ophiocordycipitaceae</taxon>
        <taxon>Tolypocladium</taxon>
    </lineage>
</organism>
<comment type="function">
    <text evidence="1">Catalyzes the phosphorylation of riboflavin (vitamin B2) to form flavin mononucleotide (FMN) coenzyme.</text>
</comment>
<feature type="domain" description="Riboflavin kinase" evidence="15">
    <location>
        <begin position="384"/>
        <end position="524"/>
    </location>
</feature>
<evidence type="ECO:0000256" key="5">
    <source>
        <dbReference type="ARBA" id="ARBA00017394"/>
    </source>
</evidence>
<keyword evidence="9" id="KW-0547">Nucleotide-binding</keyword>
<feature type="compositionally biased region" description="Polar residues" evidence="14">
    <location>
        <begin position="82"/>
        <end position="96"/>
    </location>
</feature>
<dbReference type="STRING" id="94208.A0A2S4KMJ1"/>
<gene>
    <name evidence="16" type="ORF">TPAR_08377</name>
</gene>
<comment type="catalytic activity">
    <reaction evidence="13">
        <text>riboflavin + ATP = FMN + ADP + H(+)</text>
        <dbReference type="Rhea" id="RHEA:14357"/>
        <dbReference type="ChEBI" id="CHEBI:15378"/>
        <dbReference type="ChEBI" id="CHEBI:30616"/>
        <dbReference type="ChEBI" id="CHEBI:57986"/>
        <dbReference type="ChEBI" id="CHEBI:58210"/>
        <dbReference type="ChEBI" id="CHEBI:456216"/>
        <dbReference type="EC" id="2.7.1.26"/>
    </reaction>
</comment>
<dbReference type="UniPathway" id="UPA00276">
    <property type="reaction ID" value="UER00406"/>
</dbReference>
<accession>A0A2S4KMJ1</accession>
<dbReference type="InterPro" id="IPR015865">
    <property type="entry name" value="Riboflavin_kinase_bac/euk"/>
</dbReference>
<dbReference type="GO" id="GO:0005739">
    <property type="term" value="C:mitochondrion"/>
    <property type="evidence" value="ECO:0007669"/>
    <property type="project" value="TreeGrafter"/>
</dbReference>
<evidence type="ECO:0000256" key="14">
    <source>
        <dbReference type="SAM" id="MobiDB-lite"/>
    </source>
</evidence>
<evidence type="ECO:0000256" key="11">
    <source>
        <dbReference type="ARBA" id="ARBA00022840"/>
    </source>
</evidence>
<dbReference type="PANTHER" id="PTHR22749">
    <property type="entry name" value="RIBOFLAVIN KINASE/FMN ADENYLYLTRANSFERASE"/>
    <property type="match status" value="1"/>
</dbReference>
<reference evidence="16 17" key="1">
    <citation type="submission" date="2018-01" db="EMBL/GenBank/DDBJ databases">
        <title>Harnessing the power of phylogenomics to disentangle the directionality and signatures of interkingdom host jumping in the parasitic fungal genus Tolypocladium.</title>
        <authorList>
            <person name="Quandt C.A."/>
            <person name="Patterson W."/>
            <person name="Spatafora J.W."/>
        </authorList>
    </citation>
    <scope>NUCLEOTIDE SEQUENCE [LARGE SCALE GENOMIC DNA]</scope>
    <source>
        <strain evidence="16 17">NRBC 100945</strain>
    </source>
</reference>
<evidence type="ECO:0000256" key="12">
    <source>
        <dbReference type="ARBA" id="ARBA00029960"/>
    </source>
</evidence>
<sequence>MEDVRRRPPTSRTNDGSNLVPHAPPLRPSRSATRLRPNAQEQPKPQRFDASAANQQAWPVDFVVDELPLPDALSTRELRRVQSSSALSVGASTASSRPKEPSRWKTALGEAQYVAGGLVSRPAESTRHYSIIRHSHALVWYRGPSTAVSVTVLSDEPLPAARTVWLQEKGYSGSMGMTVKALMGSTGGWLDVTPARQAQPEHLPEVDERGIQRDLKRFAKKASGRVKGHIPRETHVVRIPATATDGYFRLVLCAGEDGKKVLCGSPVFRIASTSTDAAVVRGASLSTMPLEVGVKVASTIGQQVAKKYTGIAGAVVQNRAAKVVKNAAVKRAGQAVYQGYRNVGLADAVDESWRKNKPGRYDQLVDGRLLEPSVTIIGSDAGPAPPFPLKFEGRVARASGMSTAELGFPTANLRGVPETIKMRLGGVFAAWAMILPAKGLEDMSHDWHEAVVTIAPPRGAPPSVAMHNGVAVHVAYDFDGAAFFDARLTVLLMGYLHPSAVTDDAGELAGEHAQDVMTTLASLGRDNWMPHETVAKMKTLKSERSFSDRLDEATGRVQQQVDRIPLHWAGVRSESGAMRDQMYGNGGLWISR</sequence>
<dbReference type="InterPro" id="IPR023468">
    <property type="entry name" value="Riboflavin_kinase"/>
</dbReference>
<dbReference type="EC" id="2.7.1.26" evidence="4"/>
<keyword evidence="11" id="KW-0067">ATP-binding</keyword>
<feature type="region of interest" description="Disordered" evidence="14">
    <location>
        <begin position="1"/>
        <end position="51"/>
    </location>
</feature>
<dbReference type="GO" id="GO:0009398">
    <property type="term" value="P:FMN biosynthetic process"/>
    <property type="evidence" value="ECO:0007669"/>
    <property type="project" value="UniProtKB-UniPathway"/>
</dbReference>
<evidence type="ECO:0000256" key="3">
    <source>
        <dbReference type="ARBA" id="ARBA00010108"/>
    </source>
</evidence>
<dbReference type="PANTHER" id="PTHR22749:SF6">
    <property type="entry name" value="RIBOFLAVIN KINASE"/>
    <property type="match status" value="1"/>
</dbReference>
<evidence type="ECO:0000256" key="2">
    <source>
        <dbReference type="ARBA" id="ARBA00005201"/>
    </source>
</evidence>
<feature type="region of interest" description="Disordered" evidence="14">
    <location>
        <begin position="82"/>
        <end position="102"/>
    </location>
</feature>
<dbReference type="GO" id="GO:0005524">
    <property type="term" value="F:ATP binding"/>
    <property type="evidence" value="ECO:0007669"/>
    <property type="project" value="UniProtKB-KW"/>
</dbReference>
<dbReference type="GO" id="GO:0008531">
    <property type="term" value="F:riboflavin kinase activity"/>
    <property type="evidence" value="ECO:0007669"/>
    <property type="project" value="UniProtKB-EC"/>
</dbReference>
<evidence type="ECO:0000313" key="16">
    <source>
        <dbReference type="EMBL" id="POR31412.1"/>
    </source>
</evidence>
<dbReference type="SMART" id="SM00904">
    <property type="entry name" value="Flavokinase"/>
    <property type="match status" value="1"/>
</dbReference>
<comment type="caution">
    <text evidence="16">The sequence shown here is derived from an EMBL/GenBank/DDBJ whole genome shotgun (WGS) entry which is preliminary data.</text>
</comment>
<dbReference type="AlphaFoldDB" id="A0A2S4KMJ1"/>
<keyword evidence="10 16" id="KW-0418">Kinase</keyword>